<evidence type="ECO:0000313" key="2">
    <source>
        <dbReference type="EMBL" id="KDQ18577.1"/>
    </source>
</evidence>
<protein>
    <submittedName>
        <fullName evidence="2">Uncharacterized protein</fullName>
    </submittedName>
</protein>
<organism evidence="2 3">
    <name type="scientific">Botryobasidium botryosum (strain FD-172 SS1)</name>
    <dbReference type="NCBI Taxonomy" id="930990"/>
    <lineage>
        <taxon>Eukaryota</taxon>
        <taxon>Fungi</taxon>
        <taxon>Dikarya</taxon>
        <taxon>Basidiomycota</taxon>
        <taxon>Agaricomycotina</taxon>
        <taxon>Agaricomycetes</taxon>
        <taxon>Cantharellales</taxon>
        <taxon>Botryobasidiaceae</taxon>
        <taxon>Botryobasidium</taxon>
    </lineage>
</organism>
<dbReference type="STRING" id="930990.A0A067N355"/>
<feature type="compositionally biased region" description="Basic and acidic residues" evidence="1">
    <location>
        <begin position="86"/>
        <end position="97"/>
    </location>
</feature>
<proteinExistence type="predicted"/>
<feature type="compositionally biased region" description="Basic and acidic residues" evidence="1">
    <location>
        <begin position="297"/>
        <end position="325"/>
    </location>
</feature>
<dbReference type="Proteomes" id="UP000027195">
    <property type="component" value="Unassembled WGS sequence"/>
</dbReference>
<dbReference type="EMBL" id="KL198021">
    <property type="protein sequence ID" value="KDQ18577.1"/>
    <property type="molecule type" value="Genomic_DNA"/>
</dbReference>
<accession>A0A067N355</accession>
<reference evidence="3" key="1">
    <citation type="journal article" date="2014" name="Proc. Natl. Acad. Sci. U.S.A.">
        <title>Extensive sampling of basidiomycete genomes demonstrates inadequacy of the white-rot/brown-rot paradigm for wood decay fungi.</title>
        <authorList>
            <person name="Riley R."/>
            <person name="Salamov A.A."/>
            <person name="Brown D.W."/>
            <person name="Nagy L.G."/>
            <person name="Floudas D."/>
            <person name="Held B.W."/>
            <person name="Levasseur A."/>
            <person name="Lombard V."/>
            <person name="Morin E."/>
            <person name="Otillar R."/>
            <person name="Lindquist E.A."/>
            <person name="Sun H."/>
            <person name="LaButti K.M."/>
            <person name="Schmutz J."/>
            <person name="Jabbour D."/>
            <person name="Luo H."/>
            <person name="Baker S.E."/>
            <person name="Pisabarro A.G."/>
            <person name="Walton J.D."/>
            <person name="Blanchette R.A."/>
            <person name="Henrissat B."/>
            <person name="Martin F."/>
            <person name="Cullen D."/>
            <person name="Hibbett D.S."/>
            <person name="Grigoriev I.V."/>
        </authorList>
    </citation>
    <scope>NUCLEOTIDE SEQUENCE [LARGE SCALE GENOMIC DNA]</scope>
    <source>
        <strain evidence="3">FD-172 SS1</strain>
    </source>
</reference>
<keyword evidence="3" id="KW-1185">Reference proteome</keyword>
<feature type="compositionally biased region" description="Polar residues" evidence="1">
    <location>
        <begin position="389"/>
        <end position="399"/>
    </location>
</feature>
<gene>
    <name evidence="2" type="ORF">BOTBODRAFT_171396</name>
</gene>
<feature type="compositionally biased region" description="Low complexity" evidence="1">
    <location>
        <begin position="54"/>
        <end position="76"/>
    </location>
</feature>
<feature type="region of interest" description="Disordered" evidence="1">
    <location>
        <begin position="40"/>
        <end position="121"/>
    </location>
</feature>
<feature type="compositionally biased region" description="Pro residues" evidence="1">
    <location>
        <begin position="327"/>
        <end position="343"/>
    </location>
</feature>
<dbReference type="HOGENOM" id="CLU_024703_0_0_1"/>
<name>A0A067N355_BOTB1</name>
<dbReference type="OrthoDB" id="3363386at2759"/>
<dbReference type="AlphaFoldDB" id="A0A067N355"/>
<dbReference type="InParanoid" id="A0A067N355"/>
<evidence type="ECO:0000313" key="3">
    <source>
        <dbReference type="Proteomes" id="UP000027195"/>
    </source>
</evidence>
<feature type="region of interest" description="Disordered" evidence="1">
    <location>
        <begin position="253"/>
        <end position="472"/>
    </location>
</feature>
<sequence>MTSPTLLYPPSLFVTPTFTPPPGPKGGILLNGRNSRFPAGLASSGFQPRSHVYAPSTTSAASTSSDSDALPPSASPRKIRFAPLPDIRRDAIDHPLLGDESASDVPYEPSPRPESVQLPEEATDYLYKTDSRSSEKRAKKGSWSATKKLFKPFLTLPGAKSMDDLFRASSRDSTAGTDGGPIERRMSTGMTTLGASQSQGMVPLIRISSASSDRRQQRMLNGRVYGASRSQAGATKHVEPEFVEWGYGGMGSNKAASTAPRTAHDWGKVQSNQRVAAAPEDEDDGSGMGWVKRRRQQREAEKKAREEQEARDKAEAIKAEERKELPISPPIPQQPVSEAPPPSTATKTPYPPHLQRRDSADSAHVYTATLLPPPSHASHHHHHHHDRSGTPTPSLIARSSSERYHSGTPSRLSSERYLTVKDESPERSATSGSDVSDADESDSDSSEDDEEDKLQRKTSMSAGVEKISRHKE</sequence>
<feature type="compositionally biased region" description="Acidic residues" evidence="1">
    <location>
        <begin position="436"/>
        <end position="452"/>
    </location>
</feature>
<feature type="compositionally biased region" description="Basic residues" evidence="1">
    <location>
        <begin position="377"/>
        <end position="386"/>
    </location>
</feature>
<evidence type="ECO:0000256" key="1">
    <source>
        <dbReference type="SAM" id="MobiDB-lite"/>
    </source>
</evidence>